<reference evidence="2 3" key="1">
    <citation type="submission" date="2012-05" db="EMBL/GenBank/DDBJ databases">
        <title>Recombination and specialization in a pathogen metapopulation.</title>
        <authorList>
            <person name="Gardiner A."/>
            <person name="Kemen E."/>
            <person name="Schultz-Larsen T."/>
            <person name="MacLean D."/>
            <person name="Van Oosterhout C."/>
            <person name="Jones J.D.G."/>
        </authorList>
    </citation>
    <scope>NUCLEOTIDE SEQUENCE [LARGE SCALE GENOMIC DNA]</scope>
    <source>
        <strain evidence="2 3">Ac Nc2</strain>
    </source>
</reference>
<keyword evidence="3" id="KW-1185">Reference proteome</keyword>
<evidence type="ECO:0000313" key="2">
    <source>
        <dbReference type="EMBL" id="CCI10691.1"/>
    </source>
</evidence>
<dbReference type="Proteomes" id="UP000053237">
    <property type="component" value="Unassembled WGS sequence"/>
</dbReference>
<accession>A0A024FUH6</accession>
<gene>
    <name evidence="2" type="ORF">BN9_112440</name>
</gene>
<feature type="region of interest" description="Disordered" evidence="1">
    <location>
        <begin position="27"/>
        <end position="54"/>
    </location>
</feature>
<organism evidence="2 3">
    <name type="scientific">Albugo candida</name>
    <dbReference type="NCBI Taxonomy" id="65357"/>
    <lineage>
        <taxon>Eukaryota</taxon>
        <taxon>Sar</taxon>
        <taxon>Stramenopiles</taxon>
        <taxon>Oomycota</taxon>
        <taxon>Peronosporomycetes</taxon>
        <taxon>Albuginales</taxon>
        <taxon>Albuginaceae</taxon>
        <taxon>Albugo</taxon>
    </lineage>
</organism>
<evidence type="ECO:0000256" key="1">
    <source>
        <dbReference type="SAM" id="MobiDB-lite"/>
    </source>
</evidence>
<proteinExistence type="predicted"/>
<evidence type="ECO:0000313" key="3">
    <source>
        <dbReference type="Proteomes" id="UP000053237"/>
    </source>
</evidence>
<name>A0A024FUH6_9STRA</name>
<protein>
    <submittedName>
        <fullName evidence="2">Uncharacterized protein</fullName>
    </submittedName>
</protein>
<feature type="compositionally biased region" description="Polar residues" evidence="1">
    <location>
        <begin position="41"/>
        <end position="54"/>
    </location>
</feature>
<dbReference type="EMBL" id="CAIX01000345">
    <property type="protein sequence ID" value="CCI10691.1"/>
    <property type="molecule type" value="Genomic_DNA"/>
</dbReference>
<sequence>MGSVAQTLSDKAVEKSLGYSLVELSAMNKPGTNMKNEKTSDSVSPKNITKIEQA</sequence>
<dbReference type="InParanoid" id="A0A024FUH6"/>
<comment type="caution">
    <text evidence="2">The sequence shown here is derived from an EMBL/GenBank/DDBJ whole genome shotgun (WGS) entry which is preliminary data.</text>
</comment>
<dbReference type="AlphaFoldDB" id="A0A024FUH6"/>